<feature type="transmembrane region" description="Helical" evidence="1">
    <location>
        <begin position="21"/>
        <end position="39"/>
    </location>
</feature>
<proteinExistence type="predicted"/>
<dbReference type="EMBL" id="MGAF01000045">
    <property type="protein sequence ID" value="OGK39694.1"/>
    <property type="molecule type" value="Genomic_DNA"/>
</dbReference>
<organism evidence="2 3">
    <name type="scientific">Candidatus Roizmanbacteria bacterium RIFCSPLOWO2_01_FULL_35_13</name>
    <dbReference type="NCBI Taxonomy" id="1802055"/>
    <lineage>
        <taxon>Bacteria</taxon>
        <taxon>Candidatus Roizmaniibacteriota</taxon>
    </lineage>
</organism>
<keyword evidence="1" id="KW-0812">Transmembrane</keyword>
<dbReference type="AlphaFoldDB" id="A0A1F7I8K5"/>
<comment type="caution">
    <text evidence="2">The sequence shown here is derived from an EMBL/GenBank/DDBJ whole genome shotgun (WGS) entry which is preliminary data.</text>
</comment>
<keyword evidence="1" id="KW-0472">Membrane</keyword>
<evidence type="ECO:0000313" key="3">
    <source>
        <dbReference type="Proteomes" id="UP000179270"/>
    </source>
</evidence>
<reference evidence="2 3" key="1">
    <citation type="journal article" date="2016" name="Nat. Commun.">
        <title>Thousands of microbial genomes shed light on interconnected biogeochemical processes in an aquifer system.</title>
        <authorList>
            <person name="Anantharaman K."/>
            <person name="Brown C.T."/>
            <person name="Hug L.A."/>
            <person name="Sharon I."/>
            <person name="Castelle C.J."/>
            <person name="Probst A.J."/>
            <person name="Thomas B.C."/>
            <person name="Singh A."/>
            <person name="Wilkins M.J."/>
            <person name="Karaoz U."/>
            <person name="Brodie E.L."/>
            <person name="Williams K.H."/>
            <person name="Hubbard S.S."/>
            <person name="Banfield J.F."/>
        </authorList>
    </citation>
    <scope>NUCLEOTIDE SEQUENCE [LARGE SCALE GENOMIC DNA]</scope>
</reference>
<protein>
    <submittedName>
        <fullName evidence="2">Uncharacterized protein</fullName>
    </submittedName>
</protein>
<evidence type="ECO:0000313" key="2">
    <source>
        <dbReference type="EMBL" id="OGK39694.1"/>
    </source>
</evidence>
<accession>A0A1F7I8K5</accession>
<dbReference type="Proteomes" id="UP000179270">
    <property type="component" value="Unassembled WGS sequence"/>
</dbReference>
<evidence type="ECO:0000256" key="1">
    <source>
        <dbReference type="SAM" id="Phobius"/>
    </source>
</evidence>
<sequence length="89" mass="9894">MESEPVDPPELQKELAYNHRAIFRISAVCSGTGVGRYLYDLFYSGNTEFGSEALAMSLTVALLLVLAGPFFVELTVREAYNNKNKHPPK</sequence>
<feature type="transmembrane region" description="Helical" evidence="1">
    <location>
        <begin position="54"/>
        <end position="76"/>
    </location>
</feature>
<name>A0A1F7I8K5_9BACT</name>
<gene>
    <name evidence="2" type="ORF">A3A74_04325</name>
</gene>
<dbReference type="STRING" id="1802055.A3A74_04325"/>
<keyword evidence="1" id="KW-1133">Transmembrane helix</keyword>